<feature type="binding site" evidence="4">
    <location>
        <position position="210"/>
    </location>
    <ligand>
        <name>S-adenosyl-L-methionine</name>
        <dbReference type="ChEBI" id="CHEBI:59789"/>
    </ligand>
</feature>
<evidence type="ECO:0000256" key="2">
    <source>
        <dbReference type="ARBA" id="ARBA00022679"/>
    </source>
</evidence>
<dbReference type="HAMAP" id="MF_03044">
    <property type="entry name" value="BMT2"/>
    <property type="match status" value="1"/>
</dbReference>
<dbReference type="EMBL" id="HE580267">
    <property type="protein sequence ID" value="CCD22843.1"/>
    <property type="molecule type" value="Genomic_DNA"/>
</dbReference>
<reference evidence="5 6" key="1">
    <citation type="journal article" date="2011" name="Proc. Natl. Acad. Sci. U.S.A.">
        <title>Evolutionary erosion of yeast sex chromosomes by mating-type switching accidents.</title>
        <authorList>
            <person name="Gordon J.L."/>
            <person name="Armisen D."/>
            <person name="Proux-Wera E."/>
            <person name="Oheigeartaigh S.S."/>
            <person name="Byrne K.P."/>
            <person name="Wolfe K.H."/>
        </authorList>
    </citation>
    <scope>NUCLEOTIDE SEQUENCE [LARGE SCALE GENOMIC DNA]</scope>
    <source>
        <strain evidence="6">ATCC 10597 / BCRC 20456 / CBS 421 / NBRC 0211 / NRRL Y-12639</strain>
    </source>
</reference>
<dbReference type="AlphaFoldDB" id="G0W4V5"/>
<comment type="subcellular location">
    <subcellularLocation>
        <location evidence="4">Nucleus</location>
        <location evidence="4">Nucleolus</location>
    </subcellularLocation>
</comment>
<keyword evidence="2 4" id="KW-0808">Transferase</keyword>
<gene>
    <name evidence="5" type="primary">NDAI0A06890</name>
    <name evidence="4" type="synonym">BMT2</name>
    <name evidence="5" type="ordered locus">NDAI_0A06890</name>
</gene>
<proteinExistence type="inferred from homology"/>
<evidence type="ECO:0000256" key="3">
    <source>
        <dbReference type="ARBA" id="ARBA00022691"/>
    </source>
</evidence>
<dbReference type="Pfam" id="PF11968">
    <property type="entry name" value="Bmt2"/>
    <property type="match status" value="1"/>
</dbReference>
<dbReference type="eggNOG" id="ENOG502R82D">
    <property type="taxonomic scope" value="Eukaryota"/>
</dbReference>
<evidence type="ECO:0000256" key="4">
    <source>
        <dbReference type="HAMAP-Rule" id="MF_03044"/>
    </source>
</evidence>
<sequence>MFASRRKQTISGKKIIKDGKRIKPHKARRIIRRFHFLIERRKSLCKLFNVEMFDNDEMRNYKNVMSFLSGSFSSRNNRTVMMISDKKQCYDEGWNHDRIDEKIERELLRLNKQTGKNDIYANESLLRKHLIYLGYVMREIEREGGLQNYQLASQVGQDKDRGGDSSKLLIKWIKELVEGDVSMSALEIGSLSVHNKISTSGLFNPVVRIDLNNLNDSNGIIQQDFMKRPLPTGDGNKDKFNLISCSLVLNFVPTPIERGEMCERFIKFLKPNGYLFIVLPLPCINNSRYMNRAHFIDLLTFLGYKEVRYHEANKVCYFLLQLEGTDNGKHPKNDRKDRLQFIKKRKVQDGNKMNNFSILLP</sequence>
<keyword evidence="4" id="KW-0539">Nucleus</keyword>
<keyword evidence="1 4" id="KW-0489">Methyltransferase</keyword>
<dbReference type="Proteomes" id="UP000000689">
    <property type="component" value="Chromosome 1"/>
</dbReference>
<dbReference type="OMA" id="NNSRYMN"/>
<dbReference type="OrthoDB" id="5954793at2759"/>
<evidence type="ECO:0000256" key="1">
    <source>
        <dbReference type="ARBA" id="ARBA00022603"/>
    </source>
</evidence>
<dbReference type="Gene3D" id="3.40.50.150">
    <property type="entry name" value="Vaccinia Virus protein VP39"/>
    <property type="match status" value="1"/>
</dbReference>
<dbReference type="GeneID" id="11495340"/>
<dbReference type="KEGG" id="ndi:NDAI_0A06890"/>
<dbReference type="EC" id="2.1.1.-" evidence="4"/>
<evidence type="ECO:0000313" key="6">
    <source>
        <dbReference type="Proteomes" id="UP000000689"/>
    </source>
</evidence>
<evidence type="ECO:0000313" key="5">
    <source>
        <dbReference type="EMBL" id="CCD22843.1"/>
    </source>
</evidence>
<dbReference type="InterPro" id="IPR029063">
    <property type="entry name" value="SAM-dependent_MTases_sf"/>
</dbReference>
<keyword evidence="6" id="KW-1185">Reference proteome</keyword>
<organism evidence="5 6">
    <name type="scientific">Naumovozyma dairenensis (strain ATCC 10597 / BCRC 20456 / CBS 421 / NBRC 0211 / NRRL Y-12639)</name>
    <name type="common">Saccharomyces dairenensis</name>
    <dbReference type="NCBI Taxonomy" id="1071378"/>
    <lineage>
        <taxon>Eukaryota</taxon>
        <taxon>Fungi</taxon>
        <taxon>Dikarya</taxon>
        <taxon>Ascomycota</taxon>
        <taxon>Saccharomycotina</taxon>
        <taxon>Saccharomycetes</taxon>
        <taxon>Saccharomycetales</taxon>
        <taxon>Saccharomycetaceae</taxon>
        <taxon>Naumovozyma</taxon>
    </lineage>
</organism>
<dbReference type="GO" id="GO:0042273">
    <property type="term" value="P:ribosomal large subunit biogenesis"/>
    <property type="evidence" value="ECO:0007669"/>
    <property type="project" value="EnsemblFungi"/>
</dbReference>
<accession>G0W4V5</accession>
<dbReference type="InterPro" id="IPR021867">
    <property type="entry name" value="Bmt2/SAMTOR"/>
</dbReference>
<dbReference type="RefSeq" id="XP_003668086.1">
    <property type="nucleotide sequence ID" value="XM_003668038.1"/>
</dbReference>
<comment type="similarity">
    <text evidence="4">Belongs to the BMT2 family.</text>
</comment>
<keyword evidence="3 4" id="KW-0949">S-adenosyl-L-methionine</keyword>
<dbReference type="PANTHER" id="PTHR21008:SF1">
    <property type="entry name" value="25S RRNA (ADENINE(2142)-N(1))-METHYLTRANSFERASE"/>
    <property type="match status" value="1"/>
</dbReference>
<dbReference type="GO" id="GO:0005730">
    <property type="term" value="C:nucleolus"/>
    <property type="evidence" value="ECO:0007669"/>
    <property type="project" value="UniProtKB-SubCell"/>
</dbReference>
<name>G0W4V5_NAUDC</name>
<feature type="binding site" evidence="4">
    <location>
        <position position="189"/>
    </location>
    <ligand>
        <name>S-adenosyl-L-methionine</name>
        <dbReference type="ChEBI" id="CHEBI:59789"/>
    </ligand>
</feature>
<dbReference type="SUPFAM" id="SSF53335">
    <property type="entry name" value="S-adenosyl-L-methionine-dependent methyltransferases"/>
    <property type="match status" value="1"/>
</dbReference>
<dbReference type="STRING" id="1071378.G0W4V5"/>
<dbReference type="PANTHER" id="PTHR21008">
    <property type="entry name" value="S-ADENOSYLMETHIONINE SENSOR UPSTREAM OF MTORC1-RELATED"/>
    <property type="match status" value="1"/>
</dbReference>
<dbReference type="GO" id="GO:0016433">
    <property type="term" value="F:rRNA (adenine) methyltransferase activity"/>
    <property type="evidence" value="ECO:0007669"/>
    <property type="project" value="UniProtKB-UniRule"/>
</dbReference>
<comment type="function">
    <text evidence="4">S-adenosyl-L-methionine-dependent methyltransferase that specifically methylates the N(1) position of an adenine present in helix 65 in 25S rRNA.</text>
</comment>
<dbReference type="HOGENOM" id="CLU_041583_1_0_1"/>
<protein>
    <recommendedName>
        <fullName evidence="4">25S rRNA adenine-N(1) methyltransferase</fullName>
        <ecNumber evidence="4">2.1.1.-</ecNumber>
    </recommendedName>
</protein>